<evidence type="ECO:0000259" key="4">
    <source>
        <dbReference type="PROSITE" id="PS50075"/>
    </source>
</evidence>
<dbReference type="Proteomes" id="UP000603200">
    <property type="component" value="Unassembled WGS sequence"/>
</dbReference>
<comment type="cofactor">
    <cofactor evidence="1">
        <name>pantetheine 4'-phosphate</name>
        <dbReference type="ChEBI" id="CHEBI:47942"/>
    </cofactor>
</comment>
<dbReference type="InterPro" id="IPR009081">
    <property type="entry name" value="PP-bd_ACP"/>
</dbReference>
<dbReference type="PROSITE" id="PS50075">
    <property type="entry name" value="CARRIER"/>
    <property type="match status" value="1"/>
</dbReference>
<dbReference type="SUPFAM" id="SSF47336">
    <property type="entry name" value="ACP-like"/>
    <property type="match status" value="1"/>
</dbReference>
<proteinExistence type="predicted"/>
<dbReference type="Pfam" id="PF00550">
    <property type="entry name" value="PP-binding"/>
    <property type="match status" value="1"/>
</dbReference>
<evidence type="ECO:0000313" key="6">
    <source>
        <dbReference type="Proteomes" id="UP000603200"/>
    </source>
</evidence>
<evidence type="ECO:0000256" key="3">
    <source>
        <dbReference type="ARBA" id="ARBA00022553"/>
    </source>
</evidence>
<feature type="domain" description="Carrier" evidence="4">
    <location>
        <begin position="961"/>
        <end position="1036"/>
    </location>
</feature>
<dbReference type="Gene3D" id="3.40.50.12780">
    <property type="entry name" value="N-terminal domain of ligase-like"/>
    <property type="match status" value="1"/>
</dbReference>
<keyword evidence="6" id="KW-1185">Reference proteome</keyword>
<reference evidence="5 6" key="1">
    <citation type="submission" date="2021-01" db="EMBL/GenBank/DDBJ databases">
        <title>Whole genome shotgun sequence of Actinoplanes humidus NBRC 14915.</title>
        <authorList>
            <person name="Komaki H."/>
            <person name="Tamura T."/>
        </authorList>
    </citation>
    <scope>NUCLEOTIDE SEQUENCE [LARGE SCALE GENOMIC DNA]</scope>
    <source>
        <strain evidence="5 6">NBRC 14915</strain>
    </source>
</reference>
<dbReference type="SUPFAM" id="SSF56801">
    <property type="entry name" value="Acetyl-CoA synthetase-like"/>
    <property type="match status" value="1"/>
</dbReference>
<dbReference type="SMART" id="SM00823">
    <property type="entry name" value="PKS_PP"/>
    <property type="match status" value="1"/>
</dbReference>
<keyword evidence="2" id="KW-0596">Phosphopantetheine</keyword>
<dbReference type="Pfam" id="PF13193">
    <property type="entry name" value="AMP-binding_C"/>
    <property type="match status" value="1"/>
</dbReference>
<dbReference type="InterPro" id="IPR025110">
    <property type="entry name" value="AMP-bd_C"/>
</dbReference>
<evidence type="ECO:0000256" key="1">
    <source>
        <dbReference type="ARBA" id="ARBA00001957"/>
    </source>
</evidence>
<dbReference type="Gene3D" id="3.30.300.30">
    <property type="match status" value="1"/>
</dbReference>
<dbReference type="InterPro" id="IPR036736">
    <property type="entry name" value="ACP-like_sf"/>
</dbReference>
<name>A0ABQ4A2Q9_9ACTN</name>
<accession>A0ABQ4A2Q9</accession>
<evidence type="ECO:0000256" key="2">
    <source>
        <dbReference type="ARBA" id="ARBA00022450"/>
    </source>
</evidence>
<dbReference type="Pfam" id="PF00501">
    <property type="entry name" value="AMP-binding"/>
    <property type="match status" value="1"/>
</dbReference>
<dbReference type="NCBIfam" id="TIGR01733">
    <property type="entry name" value="AA-adenyl-dom"/>
    <property type="match status" value="1"/>
</dbReference>
<dbReference type="InterPro" id="IPR000873">
    <property type="entry name" value="AMP-dep_synth/lig_dom"/>
</dbReference>
<comment type="caution">
    <text evidence="5">The sequence shown here is derived from an EMBL/GenBank/DDBJ whole genome shotgun (WGS) entry which is preliminary data.</text>
</comment>
<dbReference type="Pfam" id="PF00668">
    <property type="entry name" value="Condensation"/>
    <property type="match status" value="1"/>
</dbReference>
<dbReference type="SUPFAM" id="SSF52777">
    <property type="entry name" value="CoA-dependent acyltransferases"/>
    <property type="match status" value="2"/>
</dbReference>
<dbReference type="InterPro" id="IPR023213">
    <property type="entry name" value="CAT-like_dom_sf"/>
</dbReference>
<dbReference type="CDD" id="cd05930">
    <property type="entry name" value="A_NRPS"/>
    <property type="match status" value="1"/>
</dbReference>
<sequence>MEELFPVTSSQERLVVTERLFPGSAAYHLPFALRLRGRLDTGALIGAVHEVVRRHESLRTVIRTVRGEVLQAVRDDHRIDVPVRDIRGLEEAAVLHDGAREPFDLGAGLLRASLLRTGDDEYVLAVTIHHLVADMWSCGIFVGELAEAYRALTSGEQPRLPELPLQYVDYTVWQRDRLTPEVLDRETAYWRERLLGAPPLLELPADRPRPATQTFRGSTVPIVLTPEVSRRVKELSRRLGATPFMTLLAAFQAVLGRWSGGDDIVVSSGPASRTPQVENLIGYFASLVLLRTSLAGDPTFAELVGRVRQTVLDVFEHQDLPFERLVEELAPQRDLSHNPLTQVMFLVQNAPMPVPALDGLEVSTVPVDRGAAQVDVSMQLWEAPDRFEGHIEYSTDLFDAATIERLIDGFGTLLAAATSDPAGRLSELPVLSDDQLRTAVEVWNRTGAPIVGETFPELFRRQTRATPGAVAVVHPGGELTYAELADAVDALSRRLRASGAGPGTVVGSCLAPSAERLVSFLAVMDAGAAYLPLDPDFPADRLAFMLDDAAPVLVVAQPGTELPGGVTVLPPAGPDVADPGRLREPTSTDLAYLMFTSGSTGRPKGISITHRGAVNNVLDTNRRAGFEPGDRVLSASAVTFDMSVYEMLGPLVAGGAVVVPDAARAKDPRHWAELVRAHRVTVWNSAPSLLEALVEHAAPGALAGLRVAMVGGDWVSVTLPERARAQTPGLRFLVNSGVTEVSIQSVSFEVGDVDPGWASIPYGRPMDNQTVLILDPLGRVVPPGVVGEIHFGGIGLAWGYHRRPGLTAASFVPHPFAGITPGVPPGDRLYRTGDLGRCGPDGLIEILGRADNQVKVRGFRIELGEVETALRGCPGVAEGVVTVHRDGTDQHLAAYFVAAGEAPTVTELRTQLKRTLPEYMIPASFTLLPGLPLSAAGKVDRKALPAPGAKNREAAAAEFVAPRDPVESALADLWSEVLKVDRVGVHDDFFELGGYSLAATRIAALVGEVFGVDIPLRAVFDAPTVAAQTQVLREQGWAQGVDLDEVLTLLAELDELTDDEVVAQLAG</sequence>
<dbReference type="InterPro" id="IPR010071">
    <property type="entry name" value="AA_adenyl_dom"/>
</dbReference>
<dbReference type="InterPro" id="IPR020845">
    <property type="entry name" value="AMP-binding_CS"/>
</dbReference>
<gene>
    <name evidence="5" type="ORF">Ahu01nite_081160</name>
</gene>
<dbReference type="PANTHER" id="PTHR45527">
    <property type="entry name" value="NONRIBOSOMAL PEPTIDE SYNTHETASE"/>
    <property type="match status" value="1"/>
</dbReference>
<protein>
    <recommendedName>
        <fullName evidence="4">Carrier domain-containing protein</fullName>
    </recommendedName>
</protein>
<organism evidence="5 6">
    <name type="scientific">Winogradskya humida</name>
    <dbReference type="NCBI Taxonomy" id="113566"/>
    <lineage>
        <taxon>Bacteria</taxon>
        <taxon>Bacillati</taxon>
        <taxon>Actinomycetota</taxon>
        <taxon>Actinomycetes</taxon>
        <taxon>Micromonosporales</taxon>
        <taxon>Micromonosporaceae</taxon>
        <taxon>Winogradskya</taxon>
    </lineage>
</organism>
<evidence type="ECO:0000313" key="5">
    <source>
        <dbReference type="EMBL" id="GIE25014.1"/>
    </source>
</evidence>
<dbReference type="CDD" id="cd19531">
    <property type="entry name" value="LCL_NRPS-like"/>
    <property type="match status" value="1"/>
</dbReference>
<dbReference type="Gene3D" id="3.30.559.30">
    <property type="entry name" value="Nonribosomal peptide synthetase, condensation domain"/>
    <property type="match status" value="1"/>
</dbReference>
<dbReference type="Gene3D" id="3.30.559.10">
    <property type="entry name" value="Chloramphenicol acetyltransferase-like domain"/>
    <property type="match status" value="1"/>
</dbReference>
<dbReference type="PROSITE" id="PS00455">
    <property type="entry name" value="AMP_BINDING"/>
    <property type="match status" value="1"/>
</dbReference>
<dbReference type="InterPro" id="IPR045851">
    <property type="entry name" value="AMP-bd_C_sf"/>
</dbReference>
<dbReference type="Gene3D" id="1.10.1200.10">
    <property type="entry name" value="ACP-like"/>
    <property type="match status" value="1"/>
</dbReference>
<keyword evidence="3" id="KW-0597">Phosphoprotein</keyword>
<dbReference type="InterPro" id="IPR001242">
    <property type="entry name" value="Condensation_dom"/>
</dbReference>
<dbReference type="InterPro" id="IPR042099">
    <property type="entry name" value="ANL_N_sf"/>
</dbReference>
<dbReference type="InterPro" id="IPR020806">
    <property type="entry name" value="PKS_PP-bd"/>
</dbReference>
<dbReference type="EMBL" id="BOMN01000115">
    <property type="protein sequence ID" value="GIE25014.1"/>
    <property type="molecule type" value="Genomic_DNA"/>
</dbReference>
<dbReference type="PANTHER" id="PTHR45527:SF1">
    <property type="entry name" value="FATTY ACID SYNTHASE"/>
    <property type="match status" value="1"/>
</dbReference>
<dbReference type="RefSeq" id="WP_203841991.1">
    <property type="nucleotide sequence ID" value="NZ_BAAATV010000015.1"/>
</dbReference>